<feature type="signal peptide" evidence="1">
    <location>
        <begin position="1"/>
        <end position="25"/>
    </location>
</feature>
<evidence type="ECO:0000256" key="1">
    <source>
        <dbReference type="SAM" id="SignalP"/>
    </source>
</evidence>
<accession>A0AAJ5WBN0</accession>
<dbReference type="EMBL" id="CP119313">
    <property type="protein sequence ID" value="WEK21335.1"/>
    <property type="molecule type" value="Genomic_DNA"/>
</dbReference>
<gene>
    <name evidence="2" type="ORF">P0Y49_09295</name>
</gene>
<name>A0AAJ5WBN0_9SPHI</name>
<reference evidence="2" key="1">
    <citation type="submission" date="2023-03" db="EMBL/GenBank/DDBJ databases">
        <title>Andean soil-derived lignocellulolytic bacterial consortium as a source of novel taxa and putative plastic-active enzymes.</title>
        <authorList>
            <person name="Diaz-Garcia L."/>
            <person name="Chuvochina M."/>
            <person name="Feuerriegel G."/>
            <person name="Bunk B."/>
            <person name="Sproer C."/>
            <person name="Streit W.R."/>
            <person name="Rodriguez L.M."/>
            <person name="Overmann J."/>
            <person name="Jimenez D.J."/>
        </authorList>
    </citation>
    <scope>NUCLEOTIDE SEQUENCE</scope>
    <source>
        <strain evidence="2">MAG 3858</strain>
    </source>
</reference>
<keyword evidence="1" id="KW-0732">Signal</keyword>
<dbReference type="AlphaFoldDB" id="A0AAJ5WBN0"/>
<sequence length="144" mass="15725">MKQNLFFKSVLSTVAILCSSVILYAGNPVLPKEEPAAPKTTIRNWCEIRGVFERATDSDGNALLICRMVADNFCYSIPCWVGMPIGNKPPTKSPVPQGVNIEEGQSFIAYYENNALKVVLTDKLSSNVTEDQQGAQTVIVTIGQ</sequence>
<dbReference type="Proteomes" id="UP001214530">
    <property type="component" value="Chromosome"/>
</dbReference>
<proteinExistence type="predicted"/>
<organism evidence="2 3">
    <name type="scientific">Candidatus Pedobacter colombiensis</name>
    <dbReference type="NCBI Taxonomy" id="3121371"/>
    <lineage>
        <taxon>Bacteria</taxon>
        <taxon>Pseudomonadati</taxon>
        <taxon>Bacteroidota</taxon>
        <taxon>Sphingobacteriia</taxon>
        <taxon>Sphingobacteriales</taxon>
        <taxon>Sphingobacteriaceae</taxon>
        <taxon>Pedobacter</taxon>
    </lineage>
</organism>
<evidence type="ECO:0000313" key="2">
    <source>
        <dbReference type="EMBL" id="WEK21335.1"/>
    </source>
</evidence>
<feature type="chain" id="PRO_5042582970" evidence="1">
    <location>
        <begin position="26"/>
        <end position="144"/>
    </location>
</feature>
<evidence type="ECO:0000313" key="3">
    <source>
        <dbReference type="Proteomes" id="UP001214530"/>
    </source>
</evidence>
<protein>
    <submittedName>
        <fullName evidence="2">Uncharacterized protein</fullName>
    </submittedName>
</protein>